<evidence type="ECO:0000256" key="3">
    <source>
        <dbReference type="ARBA" id="ARBA00022989"/>
    </source>
</evidence>
<comment type="subcellular location">
    <subcellularLocation>
        <location evidence="1">Cell membrane</location>
        <topology evidence="1">Multi-pass membrane protein</topology>
    </subcellularLocation>
</comment>
<dbReference type="GeneID" id="54482324"/>
<dbReference type="GO" id="GO:0000287">
    <property type="term" value="F:magnesium ion binding"/>
    <property type="evidence" value="ECO:0007669"/>
    <property type="project" value="TreeGrafter"/>
</dbReference>
<dbReference type="EMBL" id="ML996565">
    <property type="protein sequence ID" value="KAF2763433.1"/>
    <property type="molecule type" value="Genomic_DNA"/>
</dbReference>
<dbReference type="AlphaFoldDB" id="A0A6A6WMQ9"/>
<accession>A0A6A6WMQ9</accession>
<proteinExistence type="predicted"/>
<feature type="region of interest" description="Disordered" evidence="5">
    <location>
        <begin position="267"/>
        <end position="287"/>
    </location>
</feature>
<dbReference type="GO" id="GO:0050897">
    <property type="term" value="F:cobalt ion binding"/>
    <property type="evidence" value="ECO:0007669"/>
    <property type="project" value="TreeGrafter"/>
</dbReference>
<evidence type="ECO:0000256" key="2">
    <source>
        <dbReference type="ARBA" id="ARBA00022692"/>
    </source>
</evidence>
<dbReference type="PANTHER" id="PTHR46494:SF1">
    <property type="entry name" value="CORA FAMILY METAL ION TRANSPORTER (EUROFUNG)"/>
    <property type="match status" value="1"/>
</dbReference>
<dbReference type="PANTHER" id="PTHR46494">
    <property type="entry name" value="CORA FAMILY METAL ION TRANSPORTER (EUROFUNG)"/>
    <property type="match status" value="1"/>
</dbReference>
<dbReference type="RefSeq" id="XP_033605884.1">
    <property type="nucleotide sequence ID" value="XM_033741270.1"/>
</dbReference>
<keyword evidence="3 6" id="KW-1133">Transmembrane helix</keyword>
<dbReference type="Pfam" id="PF01544">
    <property type="entry name" value="CorA"/>
    <property type="match status" value="1"/>
</dbReference>
<dbReference type="OrthoDB" id="5430750at2759"/>
<dbReference type="GO" id="GO:0015095">
    <property type="term" value="F:magnesium ion transmembrane transporter activity"/>
    <property type="evidence" value="ECO:0007669"/>
    <property type="project" value="TreeGrafter"/>
</dbReference>
<dbReference type="InterPro" id="IPR002523">
    <property type="entry name" value="MgTranspt_CorA/ZnTranspt_ZntB"/>
</dbReference>
<protein>
    <recommendedName>
        <fullName evidence="9">Mg2+ transporter protein</fullName>
    </recommendedName>
</protein>
<reference evidence="7" key="1">
    <citation type="journal article" date="2020" name="Stud. Mycol.">
        <title>101 Dothideomycetes genomes: a test case for predicting lifestyles and emergence of pathogens.</title>
        <authorList>
            <person name="Haridas S."/>
            <person name="Albert R."/>
            <person name="Binder M."/>
            <person name="Bloem J."/>
            <person name="Labutti K."/>
            <person name="Salamov A."/>
            <person name="Andreopoulos B."/>
            <person name="Baker S."/>
            <person name="Barry K."/>
            <person name="Bills G."/>
            <person name="Bluhm B."/>
            <person name="Cannon C."/>
            <person name="Castanera R."/>
            <person name="Culley D."/>
            <person name="Daum C."/>
            <person name="Ezra D."/>
            <person name="Gonzalez J."/>
            <person name="Henrissat B."/>
            <person name="Kuo A."/>
            <person name="Liang C."/>
            <person name="Lipzen A."/>
            <person name="Lutzoni F."/>
            <person name="Magnuson J."/>
            <person name="Mondo S."/>
            <person name="Nolan M."/>
            <person name="Ohm R."/>
            <person name="Pangilinan J."/>
            <person name="Park H.-J."/>
            <person name="Ramirez L."/>
            <person name="Alfaro M."/>
            <person name="Sun H."/>
            <person name="Tritt A."/>
            <person name="Yoshinaga Y."/>
            <person name="Zwiers L.-H."/>
            <person name="Turgeon B."/>
            <person name="Goodwin S."/>
            <person name="Spatafora J."/>
            <person name="Crous P."/>
            <person name="Grigoriev I."/>
        </authorList>
    </citation>
    <scope>NUCLEOTIDE SEQUENCE</scope>
    <source>
        <strain evidence="7">CBS 121739</strain>
    </source>
</reference>
<keyword evidence="8" id="KW-1185">Reference proteome</keyword>
<sequence length="287" mass="32476">MAHSGSLATVSLASVGPEYILAAMIEQLRVRPLIDDLEDVDIYWHCTDRLQYQVHSNPGKRLLRDIQYVHEEVEILMVVNAWQKDMYMKMLKALDPASVPVTTYTRASLFPLEEAQLAAGITSMIDKDQELDAMKEKLLSLGDTAKQNIEIHEADHGKAIFVFTTVTIIFLPLSFVTSFFGMNTTDIRDITWSQTIFWATAVPITLLTVLLALGLAYKGDRISALIRRLHRTLSGRPERALDLSLSSWSKNRRLTQRRPIASYGFRRRRSSGMARAQTERSTAYSLA</sequence>
<evidence type="ECO:0008006" key="9">
    <source>
        <dbReference type="Google" id="ProtNLM"/>
    </source>
</evidence>
<dbReference type="SUPFAM" id="SSF144083">
    <property type="entry name" value="Magnesium transport protein CorA, transmembrane region"/>
    <property type="match status" value="1"/>
</dbReference>
<name>A0A6A6WMQ9_9PEZI</name>
<feature type="transmembrane region" description="Helical" evidence="6">
    <location>
        <begin position="159"/>
        <end position="181"/>
    </location>
</feature>
<evidence type="ECO:0000313" key="8">
    <source>
        <dbReference type="Proteomes" id="UP000799437"/>
    </source>
</evidence>
<feature type="transmembrane region" description="Helical" evidence="6">
    <location>
        <begin position="196"/>
        <end position="217"/>
    </location>
</feature>
<dbReference type="GO" id="GO:0015087">
    <property type="term" value="F:cobalt ion transmembrane transporter activity"/>
    <property type="evidence" value="ECO:0007669"/>
    <property type="project" value="TreeGrafter"/>
</dbReference>
<organism evidence="7 8">
    <name type="scientific">Pseudovirgaria hyperparasitica</name>
    <dbReference type="NCBI Taxonomy" id="470096"/>
    <lineage>
        <taxon>Eukaryota</taxon>
        <taxon>Fungi</taxon>
        <taxon>Dikarya</taxon>
        <taxon>Ascomycota</taxon>
        <taxon>Pezizomycotina</taxon>
        <taxon>Dothideomycetes</taxon>
        <taxon>Dothideomycetes incertae sedis</taxon>
        <taxon>Acrospermales</taxon>
        <taxon>Acrospermaceae</taxon>
        <taxon>Pseudovirgaria</taxon>
    </lineage>
</organism>
<keyword evidence="4 6" id="KW-0472">Membrane</keyword>
<dbReference type="Proteomes" id="UP000799437">
    <property type="component" value="Unassembled WGS sequence"/>
</dbReference>
<evidence type="ECO:0000256" key="1">
    <source>
        <dbReference type="ARBA" id="ARBA00004651"/>
    </source>
</evidence>
<dbReference type="InterPro" id="IPR045863">
    <property type="entry name" value="CorA_TM1_TM2"/>
</dbReference>
<keyword evidence="2 6" id="KW-0812">Transmembrane</keyword>
<evidence type="ECO:0000256" key="6">
    <source>
        <dbReference type="SAM" id="Phobius"/>
    </source>
</evidence>
<gene>
    <name evidence="7" type="ORF">EJ05DRAFT_38602</name>
</gene>
<evidence type="ECO:0000256" key="4">
    <source>
        <dbReference type="ARBA" id="ARBA00023136"/>
    </source>
</evidence>
<evidence type="ECO:0000313" key="7">
    <source>
        <dbReference type="EMBL" id="KAF2763433.1"/>
    </source>
</evidence>
<evidence type="ECO:0000256" key="5">
    <source>
        <dbReference type="SAM" id="MobiDB-lite"/>
    </source>
</evidence>
<dbReference type="Gene3D" id="1.20.58.340">
    <property type="entry name" value="Magnesium transport protein CorA, transmembrane region"/>
    <property type="match status" value="1"/>
</dbReference>
<dbReference type="GO" id="GO:0005886">
    <property type="term" value="C:plasma membrane"/>
    <property type="evidence" value="ECO:0007669"/>
    <property type="project" value="UniProtKB-SubCell"/>
</dbReference>